<dbReference type="NCBIfam" id="TIGR01550">
    <property type="entry name" value="DOC_P1"/>
    <property type="match status" value="1"/>
</dbReference>
<evidence type="ECO:0000313" key="2">
    <source>
        <dbReference type="EMBL" id="MBT2186576.1"/>
    </source>
</evidence>
<dbReference type="InterPro" id="IPR006440">
    <property type="entry name" value="Doc"/>
</dbReference>
<dbReference type="Gene3D" id="1.20.120.1870">
    <property type="entry name" value="Fic/DOC protein, Fido domain"/>
    <property type="match status" value="1"/>
</dbReference>
<dbReference type="RefSeq" id="WP_214622337.1">
    <property type="nucleotide sequence ID" value="NZ_JAHGAW010000004.1"/>
</dbReference>
<dbReference type="EMBL" id="JAHGAW010000004">
    <property type="protein sequence ID" value="MBT2186576.1"/>
    <property type="molecule type" value="Genomic_DNA"/>
</dbReference>
<protein>
    <submittedName>
        <fullName evidence="2">Type II toxin-antitoxin system death-on-curing family toxin</fullName>
    </submittedName>
</protein>
<dbReference type="PANTHER" id="PTHR39426:SF1">
    <property type="entry name" value="HOMOLOGY TO DEATH-ON-CURING PROTEIN OF PHAGE P1"/>
    <property type="match status" value="1"/>
</dbReference>
<evidence type="ECO:0000313" key="3">
    <source>
        <dbReference type="Proteomes" id="UP001138757"/>
    </source>
</evidence>
<dbReference type="InterPro" id="IPR036597">
    <property type="entry name" value="Fido-like_dom_sf"/>
</dbReference>
<dbReference type="PROSITE" id="PS51459">
    <property type="entry name" value="FIDO"/>
    <property type="match status" value="1"/>
</dbReference>
<dbReference type="InterPro" id="IPR003812">
    <property type="entry name" value="Fido"/>
</dbReference>
<organism evidence="2 3">
    <name type="scientific">Sphingobium nicotianae</name>
    <dbReference type="NCBI Taxonomy" id="2782607"/>
    <lineage>
        <taxon>Bacteria</taxon>
        <taxon>Pseudomonadati</taxon>
        <taxon>Pseudomonadota</taxon>
        <taxon>Alphaproteobacteria</taxon>
        <taxon>Sphingomonadales</taxon>
        <taxon>Sphingomonadaceae</taxon>
        <taxon>Sphingobium</taxon>
    </lineage>
</organism>
<keyword evidence="3" id="KW-1185">Reference proteome</keyword>
<dbReference type="InterPro" id="IPR053737">
    <property type="entry name" value="Type_II_TA_Toxin"/>
</dbReference>
<reference evidence="2" key="1">
    <citation type="submission" date="2021-05" db="EMBL/GenBank/DDBJ databases">
        <title>Genome of Sphingobium sp. strain.</title>
        <authorList>
            <person name="Fan R."/>
        </authorList>
    </citation>
    <scope>NUCLEOTIDE SEQUENCE</scope>
    <source>
        <strain evidence="2">H33</strain>
    </source>
</reference>
<comment type="caution">
    <text evidence="2">The sequence shown here is derived from an EMBL/GenBank/DDBJ whole genome shotgun (WGS) entry which is preliminary data.</text>
</comment>
<dbReference type="PANTHER" id="PTHR39426">
    <property type="entry name" value="HOMOLOGY TO DEATH-ON-CURING PROTEIN OF PHAGE P1"/>
    <property type="match status" value="1"/>
</dbReference>
<feature type="domain" description="Fido" evidence="1">
    <location>
        <begin position="8"/>
        <end position="124"/>
    </location>
</feature>
<dbReference type="PIRSF" id="PIRSF018297">
    <property type="entry name" value="Doc"/>
    <property type="match status" value="1"/>
</dbReference>
<proteinExistence type="predicted"/>
<dbReference type="Pfam" id="PF02661">
    <property type="entry name" value="Fic"/>
    <property type="match status" value="1"/>
</dbReference>
<evidence type="ECO:0000259" key="1">
    <source>
        <dbReference type="PROSITE" id="PS51459"/>
    </source>
</evidence>
<dbReference type="SUPFAM" id="SSF140931">
    <property type="entry name" value="Fic-like"/>
    <property type="match status" value="1"/>
</dbReference>
<dbReference type="GO" id="GO:0016301">
    <property type="term" value="F:kinase activity"/>
    <property type="evidence" value="ECO:0007669"/>
    <property type="project" value="InterPro"/>
</dbReference>
<gene>
    <name evidence="2" type="ORF">KK488_06395</name>
</gene>
<accession>A0A9X1DAX6</accession>
<sequence length="129" mass="13569">MTAPAVWIIPAAAVAIHAEQIAEHGGGEGVRDIGLLESAMARPENLAAYEQPDIAALAAAYAWGIARNHPFTDGNKRTAAVVSETFLTLNGCRLTATDAELVVTFLALAAGDLSEPDLADWFRARITLA</sequence>
<dbReference type="AlphaFoldDB" id="A0A9X1DAX6"/>
<dbReference type="Proteomes" id="UP001138757">
    <property type="component" value="Unassembled WGS sequence"/>
</dbReference>
<name>A0A9X1DAX6_9SPHN</name>